<accession>A0A087DQM4</accession>
<dbReference type="OrthoDB" id="3240186at2"/>
<dbReference type="EMBL" id="JGZP01000011">
    <property type="protein sequence ID" value="KFI97824.1"/>
    <property type="molecule type" value="Genomic_DNA"/>
</dbReference>
<name>A0A087DQM4_9BIFI</name>
<protein>
    <submittedName>
        <fullName evidence="2">Uncharacterized protein</fullName>
    </submittedName>
</protein>
<evidence type="ECO:0000313" key="2">
    <source>
        <dbReference type="EMBL" id="KFI97824.1"/>
    </source>
</evidence>
<evidence type="ECO:0000313" key="3">
    <source>
        <dbReference type="Proteomes" id="UP000029004"/>
    </source>
</evidence>
<organism evidence="2 3">
    <name type="scientific">Bifidobacterium stellenboschense</name>
    <dbReference type="NCBI Taxonomy" id="762211"/>
    <lineage>
        <taxon>Bacteria</taxon>
        <taxon>Bacillati</taxon>
        <taxon>Actinomycetota</taxon>
        <taxon>Actinomycetes</taxon>
        <taxon>Bifidobacteriales</taxon>
        <taxon>Bifidobacteriaceae</taxon>
        <taxon>Bifidobacterium</taxon>
    </lineage>
</organism>
<sequence>MPVRTCAHCGKPLDPNQSAKAKYCSASCRVLACRERRKHGTPPKRKPEPKPEPAPQLNSRDFDRMMDGSIEDDLRHARDRLKQYLDDPATPANAISNIVARYVAVCEKLHDMAGGDDLLADLTDDTSEVNADAGTSIV</sequence>
<keyword evidence="3" id="KW-1185">Reference proteome</keyword>
<feature type="compositionally biased region" description="Basic residues" evidence="1">
    <location>
        <begin position="35"/>
        <end position="44"/>
    </location>
</feature>
<evidence type="ECO:0000256" key="1">
    <source>
        <dbReference type="SAM" id="MobiDB-lite"/>
    </source>
</evidence>
<dbReference type="RefSeq" id="WP_051922848.1">
    <property type="nucleotide sequence ID" value="NZ_JGZP01000011.1"/>
</dbReference>
<proteinExistence type="predicted"/>
<reference evidence="2 3" key="1">
    <citation type="submission" date="2014-03" db="EMBL/GenBank/DDBJ databases">
        <title>Genomics of Bifidobacteria.</title>
        <authorList>
            <person name="Ventura M."/>
            <person name="Milani C."/>
            <person name="Lugli G.A."/>
        </authorList>
    </citation>
    <scope>NUCLEOTIDE SEQUENCE [LARGE SCALE GENOMIC DNA]</scope>
    <source>
        <strain evidence="2 3">DSM 23968</strain>
    </source>
</reference>
<dbReference type="Proteomes" id="UP000029004">
    <property type="component" value="Unassembled WGS sequence"/>
</dbReference>
<dbReference type="eggNOG" id="ENOG5031XW8">
    <property type="taxonomic scope" value="Bacteria"/>
</dbReference>
<comment type="caution">
    <text evidence="2">The sequence shown here is derived from an EMBL/GenBank/DDBJ whole genome shotgun (WGS) entry which is preliminary data.</text>
</comment>
<dbReference type="AlphaFoldDB" id="A0A087DQM4"/>
<dbReference type="STRING" id="762211.BSTEL_0635"/>
<feature type="region of interest" description="Disordered" evidence="1">
    <location>
        <begin position="35"/>
        <end position="63"/>
    </location>
</feature>
<gene>
    <name evidence="2" type="ORF">BSTEL_0635</name>
</gene>